<gene>
    <name evidence="2" type="ORF">OG563_18380</name>
</gene>
<dbReference type="Pfam" id="PF08937">
    <property type="entry name" value="ThsB_TIR"/>
    <property type="match status" value="1"/>
</dbReference>
<dbReference type="InterPro" id="IPR015032">
    <property type="entry name" value="ThsB__TIR-like_domain"/>
</dbReference>
<dbReference type="Gene3D" id="3.40.50.9200">
    <property type="entry name" value="Hypothetical protein MTH538"/>
    <property type="match status" value="1"/>
</dbReference>
<evidence type="ECO:0000313" key="3">
    <source>
        <dbReference type="Proteomes" id="UP001432062"/>
    </source>
</evidence>
<sequence length="158" mass="18289">MAKPVFYSFHFDQDVHRVQLIRNIDALEDNQPVSPQRWEEVRRRGRAAVEQWIDNEMNYKQAVVVLIGRYTSERSFVHYEIEQAWKRRKPLLGVYIHGLSSMDDGPDLQGKNPFDVVGLSSIPTFDPTVRSYGAIDTRATYANVRNNLVSWIGRGYTS</sequence>
<proteinExistence type="predicted"/>
<dbReference type="Proteomes" id="UP001432062">
    <property type="component" value="Chromosome"/>
</dbReference>
<dbReference type="EMBL" id="CP109441">
    <property type="protein sequence ID" value="WUV49984.1"/>
    <property type="molecule type" value="Genomic_DNA"/>
</dbReference>
<feature type="domain" description="Thoeris protein ThsB TIR-like" evidence="1">
    <location>
        <begin position="6"/>
        <end position="99"/>
    </location>
</feature>
<dbReference type="InterPro" id="IPR036490">
    <property type="entry name" value="ThsB_TIR-like_sf"/>
</dbReference>
<dbReference type="RefSeq" id="WP_329414739.1">
    <property type="nucleotide sequence ID" value="NZ_CP109441.1"/>
</dbReference>
<name>A0ABZ1Z7Q1_9NOCA</name>
<organism evidence="2 3">
    <name type="scientific">Nocardia vinacea</name>
    <dbReference type="NCBI Taxonomy" id="96468"/>
    <lineage>
        <taxon>Bacteria</taxon>
        <taxon>Bacillati</taxon>
        <taxon>Actinomycetota</taxon>
        <taxon>Actinomycetes</taxon>
        <taxon>Mycobacteriales</taxon>
        <taxon>Nocardiaceae</taxon>
        <taxon>Nocardia</taxon>
    </lineage>
</organism>
<keyword evidence="3" id="KW-1185">Reference proteome</keyword>
<reference evidence="2" key="1">
    <citation type="submission" date="2022-10" db="EMBL/GenBank/DDBJ databases">
        <title>The complete genomes of actinobacterial strains from the NBC collection.</title>
        <authorList>
            <person name="Joergensen T.S."/>
            <person name="Alvarez Arevalo M."/>
            <person name="Sterndorff E.B."/>
            <person name="Faurdal D."/>
            <person name="Vuksanovic O."/>
            <person name="Mourched A.-S."/>
            <person name="Charusanti P."/>
            <person name="Shaw S."/>
            <person name="Blin K."/>
            <person name="Weber T."/>
        </authorList>
    </citation>
    <scope>NUCLEOTIDE SEQUENCE</scope>
    <source>
        <strain evidence="2">NBC_01482</strain>
    </source>
</reference>
<protein>
    <submittedName>
        <fullName evidence="2">TIR domain-containing protein</fullName>
    </submittedName>
</protein>
<accession>A0ABZ1Z7Q1</accession>
<dbReference type="SUPFAM" id="SSF52206">
    <property type="entry name" value="Hypothetical protein MTH538"/>
    <property type="match status" value="1"/>
</dbReference>
<evidence type="ECO:0000313" key="2">
    <source>
        <dbReference type="EMBL" id="WUV49984.1"/>
    </source>
</evidence>
<evidence type="ECO:0000259" key="1">
    <source>
        <dbReference type="Pfam" id="PF08937"/>
    </source>
</evidence>